<dbReference type="Pfam" id="PF13249">
    <property type="entry name" value="SQHop_cyclase_N"/>
    <property type="match status" value="1"/>
</dbReference>
<dbReference type="InterPro" id="IPR006400">
    <property type="entry name" value="Hopene-cyclase"/>
</dbReference>
<evidence type="ECO:0000313" key="9">
    <source>
        <dbReference type="Proteomes" id="UP000649739"/>
    </source>
</evidence>
<evidence type="ECO:0000256" key="1">
    <source>
        <dbReference type="ARBA" id="ARBA00004999"/>
    </source>
</evidence>
<keyword evidence="9" id="KW-1185">Reference proteome</keyword>
<dbReference type="Proteomes" id="UP000649739">
    <property type="component" value="Unassembled WGS sequence"/>
</dbReference>
<evidence type="ECO:0000259" key="7">
    <source>
        <dbReference type="Pfam" id="PF13249"/>
    </source>
</evidence>
<dbReference type="Pfam" id="PF13243">
    <property type="entry name" value="SQHop_cyclase_C"/>
    <property type="match status" value="1"/>
</dbReference>
<keyword evidence="4" id="KW-0413">Isomerase</keyword>
<feature type="region of interest" description="Disordered" evidence="5">
    <location>
        <begin position="348"/>
        <end position="372"/>
    </location>
</feature>
<feature type="domain" description="Squalene cyclase N-terminal" evidence="7">
    <location>
        <begin position="19"/>
        <end position="290"/>
    </location>
</feature>
<gene>
    <name evidence="8" type="ORF">GCM10010123_06400</name>
</gene>
<sequence>MAVTAVGLAPTAVEVARERARQRLLAAQAPGGWWQGGVAANAAVDAEDLLLREFLGVRTPEQTAATARWIRSRQQPNGTWPTHHGGPGDLSTSVEAYAALRLAGDPIDAPHLTAAAAYVRAAGGPARARAYTRIRLALFGLWPYDALPALPPELLHVPAGVPLGLADRADWARRTIVPLTVVSALRPVRAVPFDLAELDSPHPPPPRASGPAGLLDAALRRYGRRPLAGPRATALRRAADWLLARQEPDGSWGGCQPPWASALIALRTLGYGPDHPAVRRGLAGLDRYARTEPGPDGDLRRVEPAQFPVADTALAVAALHAAGTPAGDAALVRAAAWLRDEEVRRPGDWQERRPRLAPGGWSQQVDNAGAPDSAGTAAVALALAPMVGARDPQALRPALDRAAAWLSGLQGRDGGWAAYAADNTARLPALLPMCDVGAPTDRAAPDLTAAAVEALCALGHGDRPAAARGVAWLLGHQQPDGSWSARWDTNHVVGTAAALAALAAAGIDPASRAVRRAVRWLVDHQNDDGGWGEDPRSYRDPGWIGRGSSTPSQTARAVLGLLAVGERAGAAAGGIGWLVRRQRPDGSWDEPEYTAIAVPGDLHVNRELYRLVYPLRALGRYTAD</sequence>
<dbReference type="RefSeq" id="WP_189168460.1">
    <property type="nucleotide sequence ID" value="NZ_BMQB01000001.1"/>
</dbReference>
<dbReference type="GO" id="GO:0005811">
    <property type="term" value="C:lipid droplet"/>
    <property type="evidence" value="ECO:0007669"/>
    <property type="project" value="InterPro"/>
</dbReference>
<dbReference type="PANTHER" id="PTHR11764:SF20">
    <property type="entry name" value="LANOSTEROL SYNTHASE"/>
    <property type="match status" value="1"/>
</dbReference>
<evidence type="ECO:0000313" key="8">
    <source>
        <dbReference type="EMBL" id="GGJ79196.1"/>
    </source>
</evidence>
<reference evidence="8" key="1">
    <citation type="journal article" date="2014" name="Int. J. Syst. Evol. Microbiol.">
        <title>Complete genome sequence of Corynebacterium casei LMG S-19264T (=DSM 44701T), isolated from a smear-ripened cheese.</title>
        <authorList>
            <consortium name="US DOE Joint Genome Institute (JGI-PGF)"/>
            <person name="Walter F."/>
            <person name="Albersmeier A."/>
            <person name="Kalinowski J."/>
            <person name="Ruckert C."/>
        </authorList>
    </citation>
    <scope>NUCLEOTIDE SEQUENCE</scope>
    <source>
        <strain evidence="8">JCM 3090</strain>
    </source>
</reference>
<dbReference type="EMBL" id="BMQB01000001">
    <property type="protein sequence ID" value="GGJ79196.1"/>
    <property type="molecule type" value="Genomic_DNA"/>
</dbReference>
<feature type="domain" description="Squalene cyclase C-terminal" evidence="6">
    <location>
        <begin position="308"/>
        <end position="622"/>
    </location>
</feature>
<comment type="caution">
    <text evidence="8">The sequence shown here is derived from an EMBL/GenBank/DDBJ whole genome shotgun (WGS) entry which is preliminary data.</text>
</comment>
<dbReference type="PANTHER" id="PTHR11764">
    <property type="entry name" value="TERPENE CYCLASE/MUTASE FAMILY MEMBER"/>
    <property type="match status" value="1"/>
</dbReference>
<dbReference type="AlphaFoldDB" id="A0A8J3B3C3"/>
<dbReference type="Gene3D" id="1.50.10.20">
    <property type="match status" value="2"/>
</dbReference>
<evidence type="ECO:0000259" key="6">
    <source>
        <dbReference type="Pfam" id="PF13243"/>
    </source>
</evidence>
<name>A0A8J3B3C3_9ACTN</name>
<proteinExistence type="inferred from homology"/>
<dbReference type="InterPro" id="IPR032696">
    <property type="entry name" value="SQ_cyclase_C"/>
</dbReference>
<accession>A0A8J3B3C3</accession>
<comment type="similarity">
    <text evidence="2">Belongs to the terpene cyclase/mutase family.</text>
</comment>
<reference evidence="8" key="2">
    <citation type="submission" date="2020-09" db="EMBL/GenBank/DDBJ databases">
        <authorList>
            <person name="Sun Q."/>
            <person name="Ohkuma M."/>
        </authorList>
    </citation>
    <scope>NUCLEOTIDE SEQUENCE</scope>
    <source>
        <strain evidence="8">JCM 3090</strain>
    </source>
</reference>
<comment type="pathway">
    <text evidence="1">Secondary metabolite biosynthesis; hopanoid biosynthesis.</text>
</comment>
<dbReference type="NCBIfam" id="TIGR01787">
    <property type="entry name" value="squalene_cyclas"/>
    <property type="match status" value="1"/>
</dbReference>
<evidence type="ECO:0000256" key="4">
    <source>
        <dbReference type="ARBA" id="ARBA00023235"/>
    </source>
</evidence>
<keyword evidence="3" id="KW-0677">Repeat</keyword>
<protein>
    <submittedName>
        <fullName evidence="8">Squalene-hopene cyclase</fullName>
    </submittedName>
</protein>
<evidence type="ECO:0000256" key="3">
    <source>
        <dbReference type="ARBA" id="ARBA00022737"/>
    </source>
</evidence>
<dbReference type="InterPro" id="IPR032697">
    <property type="entry name" value="SQ_cyclase_N"/>
</dbReference>
<evidence type="ECO:0000256" key="2">
    <source>
        <dbReference type="ARBA" id="ARBA00009755"/>
    </source>
</evidence>
<dbReference type="InterPro" id="IPR018333">
    <property type="entry name" value="Squalene_cyclase"/>
</dbReference>
<dbReference type="InterPro" id="IPR008930">
    <property type="entry name" value="Terpenoid_cyclase/PrenylTrfase"/>
</dbReference>
<dbReference type="UniPathway" id="UPA00337"/>
<dbReference type="SUPFAM" id="SSF48239">
    <property type="entry name" value="Terpenoid cyclases/Protein prenyltransferases"/>
    <property type="match status" value="2"/>
</dbReference>
<dbReference type="GO" id="GO:0016866">
    <property type="term" value="F:intramolecular transferase activity"/>
    <property type="evidence" value="ECO:0007669"/>
    <property type="project" value="InterPro"/>
</dbReference>
<organism evidence="8 9">
    <name type="scientific">Pilimelia anulata</name>
    <dbReference type="NCBI Taxonomy" id="53371"/>
    <lineage>
        <taxon>Bacteria</taxon>
        <taxon>Bacillati</taxon>
        <taxon>Actinomycetota</taxon>
        <taxon>Actinomycetes</taxon>
        <taxon>Micromonosporales</taxon>
        <taxon>Micromonosporaceae</taxon>
        <taxon>Pilimelia</taxon>
    </lineage>
</organism>
<evidence type="ECO:0000256" key="5">
    <source>
        <dbReference type="SAM" id="MobiDB-lite"/>
    </source>
</evidence>
<dbReference type="GO" id="GO:0016104">
    <property type="term" value="P:triterpenoid biosynthetic process"/>
    <property type="evidence" value="ECO:0007669"/>
    <property type="project" value="InterPro"/>
</dbReference>
<dbReference type="NCBIfam" id="TIGR01507">
    <property type="entry name" value="hopene_cyclase"/>
    <property type="match status" value="1"/>
</dbReference>